<dbReference type="PANTHER" id="PTHR30531:SF12">
    <property type="entry name" value="FLAGELLAR BIOSYNTHETIC PROTEIN FLHB"/>
    <property type="match status" value="1"/>
</dbReference>
<dbReference type="RefSeq" id="WP_188801527.1">
    <property type="nucleotide sequence ID" value="NZ_BMOK01000002.1"/>
</dbReference>
<keyword evidence="2" id="KW-1185">Reference proteome</keyword>
<name>A0A917RXJ1_9BACL</name>
<dbReference type="GO" id="GO:0005886">
    <property type="term" value="C:plasma membrane"/>
    <property type="evidence" value="ECO:0007669"/>
    <property type="project" value="TreeGrafter"/>
</dbReference>
<reference evidence="1" key="1">
    <citation type="journal article" date="2014" name="Int. J. Syst. Evol. Microbiol.">
        <title>Complete genome sequence of Corynebacterium casei LMG S-19264T (=DSM 44701T), isolated from a smear-ripened cheese.</title>
        <authorList>
            <consortium name="US DOE Joint Genome Institute (JGI-PGF)"/>
            <person name="Walter F."/>
            <person name="Albersmeier A."/>
            <person name="Kalinowski J."/>
            <person name="Ruckert C."/>
        </authorList>
    </citation>
    <scope>NUCLEOTIDE SEQUENCE</scope>
    <source>
        <strain evidence="1">JCM 15325</strain>
    </source>
</reference>
<accession>A0A917RXJ1</accession>
<reference evidence="1" key="2">
    <citation type="submission" date="2020-09" db="EMBL/GenBank/DDBJ databases">
        <authorList>
            <person name="Sun Q."/>
            <person name="Ohkuma M."/>
        </authorList>
    </citation>
    <scope>NUCLEOTIDE SEQUENCE</scope>
    <source>
        <strain evidence="1">JCM 15325</strain>
    </source>
</reference>
<sequence>MTASNPEKKTKAVALNYERGKDEAPYVSAKGEGEMAKKIIEKAKEYNIPIQEDAALVSMLSGLNLNEIIPAELYSAVAEIFTFIYQMDEQSKPKEN</sequence>
<comment type="caution">
    <text evidence="1">The sequence shown here is derived from an EMBL/GenBank/DDBJ whole genome shotgun (WGS) entry which is preliminary data.</text>
</comment>
<dbReference type="Pfam" id="PF01312">
    <property type="entry name" value="Bac_export_2"/>
    <property type="match status" value="1"/>
</dbReference>
<dbReference type="PANTHER" id="PTHR30531">
    <property type="entry name" value="FLAGELLAR BIOSYNTHETIC PROTEIN FLHB"/>
    <property type="match status" value="1"/>
</dbReference>
<dbReference type="Gene3D" id="3.40.1690.10">
    <property type="entry name" value="secretion proteins EscU"/>
    <property type="match status" value="1"/>
</dbReference>
<dbReference type="AlphaFoldDB" id="A0A917RXJ1"/>
<keyword evidence="1" id="KW-0966">Cell projection</keyword>
<protein>
    <submittedName>
        <fullName evidence="1">Flagellar biosynthesis protein FlhB</fullName>
    </submittedName>
</protein>
<evidence type="ECO:0000313" key="1">
    <source>
        <dbReference type="EMBL" id="GGL44182.1"/>
    </source>
</evidence>
<evidence type="ECO:0000313" key="2">
    <source>
        <dbReference type="Proteomes" id="UP000654670"/>
    </source>
</evidence>
<organism evidence="1 2">
    <name type="scientific">Sporolactobacillus putidus</name>
    <dbReference type="NCBI Taxonomy" id="492735"/>
    <lineage>
        <taxon>Bacteria</taxon>
        <taxon>Bacillati</taxon>
        <taxon>Bacillota</taxon>
        <taxon>Bacilli</taxon>
        <taxon>Bacillales</taxon>
        <taxon>Sporolactobacillaceae</taxon>
        <taxon>Sporolactobacillus</taxon>
    </lineage>
</organism>
<keyword evidence="1" id="KW-0969">Cilium</keyword>
<gene>
    <name evidence="1" type="ORF">GCM10007968_05250</name>
</gene>
<dbReference type="EMBL" id="BMOK01000002">
    <property type="protein sequence ID" value="GGL44182.1"/>
    <property type="molecule type" value="Genomic_DNA"/>
</dbReference>
<dbReference type="Proteomes" id="UP000654670">
    <property type="component" value="Unassembled WGS sequence"/>
</dbReference>
<dbReference type="GO" id="GO:0009306">
    <property type="term" value="P:protein secretion"/>
    <property type="evidence" value="ECO:0007669"/>
    <property type="project" value="InterPro"/>
</dbReference>
<keyword evidence="1" id="KW-0282">Flagellum</keyword>
<proteinExistence type="predicted"/>
<dbReference type="InterPro" id="IPR006135">
    <property type="entry name" value="T3SS_substrate_exporter"/>
</dbReference>
<dbReference type="SUPFAM" id="SSF160544">
    <property type="entry name" value="EscU C-terminal domain-like"/>
    <property type="match status" value="1"/>
</dbReference>
<dbReference type="InterPro" id="IPR029025">
    <property type="entry name" value="T3SS_substrate_exporter_C"/>
</dbReference>